<organism evidence="2 3">
    <name type="scientific">Aspergillus vadensis (strain CBS 113365 / IMI 142717 / IBT 24658)</name>
    <dbReference type="NCBI Taxonomy" id="1448311"/>
    <lineage>
        <taxon>Eukaryota</taxon>
        <taxon>Fungi</taxon>
        <taxon>Dikarya</taxon>
        <taxon>Ascomycota</taxon>
        <taxon>Pezizomycotina</taxon>
        <taxon>Eurotiomycetes</taxon>
        <taxon>Eurotiomycetidae</taxon>
        <taxon>Eurotiales</taxon>
        <taxon>Aspergillaceae</taxon>
        <taxon>Aspergillus</taxon>
        <taxon>Aspergillus subgen. Circumdati</taxon>
    </lineage>
</organism>
<dbReference type="Proteomes" id="UP000248405">
    <property type="component" value="Unassembled WGS sequence"/>
</dbReference>
<dbReference type="AlphaFoldDB" id="A0A319BEW6"/>
<sequence>MKAFIVAVTSFMAIIGLVAAIPAPQGLAGDIGKATGLGVLVSPALIGAKGGTSI</sequence>
<evidence type="ECO:0000313" key="3">
    <source>
        <dbReference type="Proteomes" id="UP000248405"/>
    </source>
</evidence>
<feature type="chain" id="PRO_5016394477" description="V-ATPase proteolipid subunit C-like domain-containing protein" evidence="1">
    <location>
        <begin position="21"/>
        <end position="54"/>
    </location>
</feature>
<protein>
    <recommendedName>
        <fullName evidence="4">V-ATPase proteolipid subunit C-like domain-containing protein</fullName>
    </recommendedName>
</protein>
<evidence type="ECO:0000313" key="2">
    <source>
        <dbReference type="EMBL" id="PYH64473.1"/>
    </source>
</evidence>
<proteinExistence type="predicted"/>
<evidence type="ECO:0000256" key="1">
    <source>
        <dbReference type="SAM" id="SignalP"/>
    </source>
</evidence>
<evidence type="ECO:0008006" key="4">
    <source>
        <dbReference type="Google" id="ProtNLM"/>
    </source>
</evidence>
<keyword evidence="3" id="KW-1185">Reference proteome</keyword>
<dbReference type="EMBL" id="KZ821643">
    <property type="protein sequence ID" value="PYH64473.1"/>
    <property type="molecule type" value="Genomic_DNA"/>
</dbReference>
<accession>A0A319BEW6</accession>
<name>A0A319BEW6_ASPVC</name>
<gene>
    <name evidence="2" type="ORF">BO88DRAFT_408415</name>
</gene>
<feature type="signal peptide" evidence="1">
    <location>
        <begin position="1"/>
        <end position="20"/>
    </location>
</feature>
<dbReference type="GeneID" id="37212301"/>
<keyword evidence="1" id="KW-0732">Signal</keyword>
<reference evidence="2" key="1">
    <citation type="submission" date="2016-12" db="EMBL/GenBank/DDBJ databases">
        <title>The genomes of Aspergillus section Nigri reveals drivers in fungal speciation.</title>
        <authorList>
            <consortium name="DOE Joint Genome Institute"/>
            <person name="Vesth T.C."/>
            <person name="Nybo J."/>
            <person name="Theobald S."/>
            <person name="Brandl J."/>
            <person name="Frisvad J.C."/>
            <person name="Nielsen K.F."/>
            <person name="Lyhne E.K."/>
            <person name="Kogle M.E."/>
            <person name="Kuo A."/>
            <person name="Riley R."/>
            <person name="Clum A."/>
            <person name="Nolan M."/>
            <person name="Lipzen A."/>
            <person name="Salamov A."/>
            <person name="Henrissat B."/>
            <person name="Wiebenga A."/>
            <person name="De Vries R.P."/>
            <person name="Grigoriev I.V."/>
            <person name="Mortensen U.H."/>
            <person name="Andersen M.R."/>
            <person name="Baker S.E."/>
        </authorList>
    </citation>
    <scope>NUCLEOTIDE SEQUENCE [LARGE SCALE GENOMIC DNA]</scope>
    <source>
        <strain evidence="2">CBS 113365</strain>
    </source>
</reference>
<dbReference type="RefSeq" id="XP_025558267.1">
    <property type="nucleotide sequence ID" value="XM_025707709.1"/>
</dbReference>